<proteinExistence type="predicted"/>
<accession>A0A3P7QW56</accession>
<evidence type="ECO:0000313" key="1">
    <source>
        <dbReference type="EMBL" id="VDN36112.1"/>
    </source>
</evidence>
<dbReference type="OrthoDB" id="28112at2759"/>
<protein>
    <submittedName>
        <fullName evidence="1">Uncharacterized protein</fullName>
    </submittedName>
</protein>
<dbReference type="Proteomes" id="UP000271889">
    <property type="component" value="Unassembled WGS sequence"/>
</dbReference>
<sequence length="129" mass="14700">MLRVLKRRKFITEERGKRKKDADESDTERAYDEEVSDSIMNLDVVRTVIEQALSAVPPAQASGMLVEMWKECNNVSLIPNIEKIKNFIVDKLKEFDNEDTRLFEIEEACKGGSSDFGRTSSGLFNPHSD</sequence>
<dbReference type="EMBL" id="UYRV01128466">
    <property type="protein sequence ID" value="VDN36112.1"/>
    <property type="molecule type" value="Genomic_DNA"/>
</dbReference>
<reference evidence="1 2" key="1">
    <citation type="submission" date="2018-11" db="EMBL/GenBank/DDBJ databases">
        <authorList>
            <consortium name="Pathogen Informatics"/>
        </authorList>
    </citation>
    <scope>NUCLEOTIDE SEQUENCE [LARGE SCALE GENOMIC DNA]</scope>
</reference>
<name>A0A3P7QW56_CYLGO</name>
<keyword evidence="2" id="KW-1185">Reference proteome</keyword>
<gene>
    <name evidence="1" type="ORF">CGOC_LOCUS13122</name>
</gene>
<dbReference type="AlphaFoldDB" id="A0A3P7QW56"/>
<evidence type="ECO:0000313" key="2">
    <source>
        <dbReference type="Proteomes" id="UP000271889"/>
    </source>
</evidence>
<organism evidence="1 2">
    <name type="scientific">Cylicostephanus goldi</name>
    <name type="common">Nematode worm</name>
    <dbReference type="NCBI Taxonomy" id="71465"/>
    <lineage>
        <taxon>Eukaryota</taxon>
        <taxon>Metazoa</taxon>
        <taxon>Ecdysozoa</taxon>
        <taxon>Nematoda</taxon>
        <taxon>Chromadorea</taxon>
        <taxon>Rhabditida</taxon>
        <taxon>Rhabditina</taxon>
        <taxon>Rhabditomorpha</taxon>
        <taxon>Strongyloidea</taxon>
        <taxon>Strongylidae</taxon>
        <taxon>Cylicostephanus</taxon>
    </lineage>
</organism>